<dbReference type="RefSeq" id="WP_016525625.1">
    <property type="nucleotide sequence ID" value="NZ_KE332518.1"/>
</dbReference>
<dbReference type="AlphaFoldDB" id="S3L2K2"/>
<dbReference type="SMART" id="SM00471">
    <property type="entry name" value="HDc"/>
    <property type="match status" value="1"/>
</dbReference>
<feature type="transmembrane region" description="Helical" evidence="2">
    <location>
        <begin position="285"/>
        <end position="307"/>
    </location>
</feature>
<dbReference type="Pfam" id="PF07698">
    <property type="entry name" value="7TM-7TMR_HD"/>
    <property type="match status" value="1"/>
</dbReference>
<evidence type="ECO:0000256" key="2">
    <source>
        <dbReference type="SAM" id="Phobius"/>
    </source>
</evidence>
<feature type="transmembrane region" description="Helical" evidence="2">
    <location>
        <begin position="152"/>
        <end position="172"/>
    </location>
</feature>
<protein>
    <recommendedName>
        <fullName evidence="3">HD/PDEase domain-containing protein</fullName>
    </recommendedName>
</protein>
<feature type="region of interest" description="Disordered" evidence="1">
    <location>
        <begin position="536"/>
        <end position="584"/>
    </location>
</feature>
<organism evidence="4 5">
    <name type="scientific">Treponema maltophilum ATCC 51939</name>
    <dbReference type="NCBI Taxonomy" id="1125699"/>
    <lineage>
        <taxon>Bacteria</taxon>
        <taxon>Pseudomonadati</taxon>
        <taxon>Spirochaetota</taxon>
        <taxon>Spirochaetia</taxon>
        <taxon>Spirochaetales</taxon>
        <taxon>Treponemataceae</taxon>
        <taxon>Treponema</taxon>
    </lineage>
</organism>
<proteinExistence type="predicted"/>
<dbReference type="SUPFAM" id="SSF109604">
    <property type="entry name" value="HD-domain/PDEase-like"/>
    <property type="match status" value="1"/>
</dbReference>
<dbReference type="InterPro" id="IPR006675">
    <property type="entry name" value="HDIG_dom"/>
</dbReference>
<keyword evidence="2" id="KW-0812">Transmembrane</keyword>
<name>S3L2K2_TREMA</name>
<dbReference type="InterPro" id="IPR011621">
    <property type="entry name" value="Metal-dep_PHydrolase_7TM_intra"/>
</dbReference>
<gene>
    <name evidence="4" type="ORF">HMPREF9194_01343</name>
</gene>
<dbReference type="PANTHER" id="PTHR36442:SF1">
    <property type="entry name" value="CYCLIC-DI-AMP PHOSPHODIESTERASE PGPH"/>
    <property type="match status" value="1"/>
</dbReference>
<dbReference type="InterPro" id="IPR006674">
    <property type="entry name" value="HD_domain"/>
</dbReference>
<feature type="transmembrane region" description="Helical" evidence="2">
    <location>
        <begin position="184"/>
        <end position="201"/>
    </location>
</feature>
<dbReference type="Gene3D" id="1.10.3210.10">
    <property type="entry name" value="Hypothetical protein af1432"/>
    <property type="match status" value="1"/>
</dbReference>
<dbReference type="EMBL" id="ATFF01000006">
    <property type="protein sequence ID" value="EPF31014.1"/>
    <property type="molecule type" value="Genomic_DNA"/>
</dbReference>
<comment type="caution">
    <text evidence="4">The sequence shown here is derived from an EMBL/GenBank/DDBJ whole genome shotgun (WGS) entry which is preliminary data.</text>
</comment>
<keyword evidence="5" id="KW-1185">Reference proteome</keyword>
<dbReference type="InterPro" id="IPR052722">
    <property type="entry name" value="PgpH_phosphodiesterase"/>
</dbReference>
<dbReference type="PATRIC" id="fig|1125699.3.peg.1357"/>
<feature type="transmembrane region" description="Helical" evidence="2">
    <location>
        <begin position="126"/>
        <end position="146"/>
    </location>
</feature>
<feature type="transmembrane region" description="Helical" evidence="2">
    <location>
        <begin position="26"/>
        <end position="48"/>
    </location>
</feature>
<dbReference type="Pfam" id="PF01966">
    <property type="entry name" value="HD"/>
    <property type="match status" value="1"/>
</dbReference>
<dbReference type="OrthoDB" id="9806952at2"/>
<dbReference type="NCBIfam" id="TIGR00277">
    <property type="entry name" value="HDIG"/>
    <property type="match status" value="1"/>
</dbReference>
<keyword evidence="2" id="KW-0472">Membrane</keyword>
<evidence type="ECO:0000259" key="3">
    <source>
        <dbReference type="SMART" id="SM00471"/>
    </source>
</evidence>
<keyword evidence="2" id="KW-1133">Transmembrane helix</keyword>
<feature type="transmembrane region" description="Helical" evidence="2">
    <location>
        <begin position="251"/>
        <end position="273"/>
    </location>
</feature>
<accession>S3L2K2</accession>
<dbReference type="STRING" id="1125699.HMPREF9194_01343"/>
<sequence length="584" mass="65216">MKNTNNAGTSGEKIGTRVRLFLKTNYSFLIVFFAVFCSLIAVSFFDVATSETFFAFSLSEYQVDQISDRTVVAKKSYAPTELNPVEVQKGEEVIKKGFPITQERYDKLKKMAESPGYIDSRALGNAFLYFMLLSALMFFLFSPAFLKRALELKEAVFLGVMFVIVYAAVVFARKVPSFSDPFTLPFVIPASLFVMLTAMLFEERLAVYFSFLLFFAVLYGAAFNTVPALFVLCSSLSAARIVRKLDKRINLIFASVLLSLLNWVFLFTLEIIYDKGVFALNGLAVAFNGFLSGILALALLTPLELLLNTASVFRLMDLSDLNNPLMKRMLLAAPGTYNHSMLVATLAENACTAIGANGLLARVGAYYHDAGKLEQPEYFVENQKEGNKHNDINPRLSVSIIRNHVKKGVERAHQMHFPQPVIDIIAQHHGNGLIAYFYNEAKKKDPSVSEEEFSYWGTPPTSKEAAVVMLADTVEAACRTLENPSVPRLEKFIRQLVTAKYEDGQLDKADLTFADLDTIRSSFVNILAGYYHSRIEYPNQKDPDSGEKTAQSEKTAQNEKQSDKSTQNEKPSGKSAQSDKKNEK</sequence>
<reference evidence="4 5" key="1">
    <citation type="submission" date="2013-04" db="EMBL/GenBank/DDBJ databases">
        <title>The Genome Sequence of Treponema maltophilum ATCC 51939.</title>
        <authorList>
            <consortium name="The Broad Institute Genomics Platform"/>
            <person name="Earl A."/>
            <person name="Ward D."/>
            <person name="Feldgarden M."/>
            <person name="Gevers D."/>
            <person name="Leonetti C."/>
            <person name="Blanton J.M."/>
            <person name="Dewhirst F.E."/>
            <person name="Izard J."/>
            <person name="Walker B."/>
            <person name="Young S."/>
            <person name="Zeng Q."/>
            <person name="Gargeya S."/>
            <person name="Fitzgerald M."/>
            <person name="Haas B."/>
            <person name="Abouelleil A."/>
            <person name="Allen A.W."/>
            <person name="Alvarado L."/>
            <person name="Arachchi H.M."/>
            <person name="Berlin A.M."/>
            <person name="Chapman S.B."/>
            <person name="Gainer-Dewar J."/>
            <person name="Goldberg J."/>
            <person name="Griggs A."/>
            <person name="Gujja S."/>
            <person name="Hansen M."/>
            <person name="Howarth C."/>
            <person name="Imamovic A."/>
            <person name="Ireland A."/>
            <person name="Larimer J."/>
            <person name="McCowan C."/>
            <person name="Murphy C."/>
            <person name="Pearson M."/>
            <person name="Poon T.W."/>
            <person name="Priest M."/>
            <person name="Roberts A."/>
            <person name="Saif S."/>
            <person name="Shea T."/>
            <person name="Sisk P."/>
            <person name="Sykes S."/>
            <person name="Wortman J."/>
            <person name="Nusbaum C."/>
            <person name="Birren B."/>
        </authorList>
    </citation>
    <scope>NUCLEOTIDE SEQUENCE [LARGE SCALE GENOMIC DNA]</scope>
    <source>
        <strain evidence="4 5">ATCC 51939</strain>
    </source>
</reference>
<dbReference type="InterPro" id="IPR003607">
    <property type="entry name" value="HD/PDEase_dom"/>
</dbReference>
<feature type="compositionally biased region" description="Basic and acidic residues" evidence="1">
    <location>
        <begin position="536"/>
        <end position="567"/>
    </location>
</feature>
<feature type="domain" description="HD/PDEase" evidence="3">
    <location>
        <begin position="332"/>
        <end position="486"/>
    </location>
</feature>
<evidence type="ECO:0000256" key="1">
    <source>
        <dbReference type="SAM" id="MobiDB-lite"/>
    </source>
</evidence>
<evidence type="ECO:0000313" key="5">
    <source>
        <dbReference type="Proteomes" id="UP000014541"/>
    </source>
</evidence>
<dbReference type="PANTHER" id="PTHR36442">
    <property type="entry name" value="CYCLIC-DI-AMP PHOSPHODIESTERASE PGPH"/>
    <property type="match status" value="1"/>
</dbReference>
<evidence type="ECO:0000313" key="4">
    <source>
        <dbReference type="EMBL" id="EPF31014.1"/>
    </source>
</evidence>
<feature type="transmembrane region" description="Helical" evidence="2">
    <location>
        <begin position="207"/>
        <end position="239"/>
    </location>
</feature>
<dbReference type="HOGENOM" id="CLU_015767_4_0_12"/>
<dbReference type="eggNOG" id="COG1480">
    <property type="taxonomic scope" value="Bacteria"/>
</dbReference>
<dbReference type="Proteomes" id="UP000014541">
    <property type="component" value="Unassembled WGS sequence"/>
</dbReference>